<comment type="caution">
    <text evidence="2">The sequence shown here is derived from an EMBL/GenBank/DDBJ whole genome shotgun (WGS) entry which is preliminary data.</text>
</comment>
<evidence type="ECO:0000256" key="1">
    <source>
        <dbReference type="SAM" id="SignalP"/>
    </source>
</evidence>
<sequence length="276" mass="31482">MASIMGSRSVEWFRRRSVRTCGCLLLSWLLMMSPVQAAATEPATLVLLIRENRNESGDMQPLRPEVRHLLDYVERRLQIRFDIRRYTYPRLIDNVRQGEGLAFGLSKGKLLSDLAFSDVFYANYVWLVVRSDAVFPFDSVADLQGKTIGITRGSSYGDAFEAQRQVKFNVEEDVSSDIPRLKKLMNRRMDAMLFGDFHERADEVAAYLHQVTARDMVRADGNQPDFTVLPKPLLVDELCFAATPGRYDLWIRKLNGVIRSGKKNGDIARIMNAGRK</sequence>
<dbReference type="AlphaFoldDB" id="A0A850QJY7"/>
<gene>
    <name evidence="2" type="ORF">HV832_07590</name>
</gene>
<protein>
    <submittedName>
        <fullName evidence="2">Transporter substrate-binding domain-containing protein</fullName>
    </submittedName>
</protein>
<proteinExistence type="predicted"/>
<dbReference type="Gene3D" id="3.40.190.10">
    <property type="entry name" value="Periplasmic binding protein-like II"/>
    <property type="match status" value="2"/>
</dbReference>
<feature type="signal peptide" evidence="1">
    <location>
        <begin position="1"/>
        <end position="37"/>
    </location>
</feature>
<name>A0A850QJY7_9BURK</name>
<feature type="chain" id="PRO_5032988756" evidence="1">
    <location>
        <begin position="38"/>
        <end position="276"/>
    </location>
</feature>
<keyword evidence="3" id="KW-1185">Reference proteome</keyword>
<organism evidence="2 3">
    <name type="scientific">Undibacterium oligocarboniphilum</name>
    <dbReference type="NCBI Taxonomy" id="666702"/>
    <lineage>
        <taxon>Bacteria</taxon>
        <taxon>Pseudomonadati</taxon>
        <taxon>Pseudomonadota</taxon>
        <taxon>Betaproteobacteria</taxon>
        <taxon>Burkholderiales</taxon>
        <taxon>Oxalobacteraceae</taxon>
        <taxon>Undibacterium</taxon>
    </lineage>
</organism>
<evidence type="ECO:0000313" key="2">
    <source>
        <dbReference type="EMBL" id="NVO77693.1"/>
    </source>
</evidence>
<reference evidence="2 3" key="1">
    <citation type="submission" date="2020-06" db="EMBL/GenBank/DDBJ databases">
        <authorList>
            <person name="Qiu C."/>
            <person name="Liu Z."/>
        </authorList>
    </citation>
    <scope>NUCLEOTIDE SEQUENCE [LARGE SCALE GENOMIC DNA]</scope>
    <source>
        <strain evidence="2 3">EM 1</strain>
    </source>
</reference>
<accession>A0A850QJY7</accession>
<dbReference type="EMBL" id="JABXYJ010000004">
    <property type="protein sequence ID" value="NVO77693.1"/>
    <property type="molecule type" value="Genomic_DNA"/>
</dbReference>
<dbReference type="Proteomes" id="UP000588051">
    <property type="component" value="Unassembled WGS sequence"/>
</dbReference>
<evidence type="ECO:0000313" key="3">
    <source>
        <dbReference type="Proteomes" id="UP000588051"/>
    </source>
</evidence>
<dbReference type="SUPFAM" id="SSF53850">
    <property type="entry name" value="Periplasmic binding protein-like II"/>
    <property type="match status" value="1"/>
</dbReference>
<keyword evidence="1" id="KW-0732">Signal</keyword>
<dbReference type="RefSeq" id="WP_176802972.1">
    <property type="nucleotide sequence ID" value="NZ_JABXYJ010000004.1"/>
</dbReference>